<keyword evidence="1" id="KW-1133">Transmembrane helix</keyword>
<keyword evidence="1" id="KW-0812">Transmembrane</keyword>
<accession>A0AAJ2N6W5</accession>
<dbReference type="AlphaFoldDB" id="A0AAJ2N6W5"/>
<evidence type="ECO:0000313" key="3">
    <source>
        <dbReference type="Proteomes" id="UP001250538"/>
    </source>
</evidence>
<keyword evidence="1" id="KW-0472">Membrane</keyword>
<reference evidence="3" key="1">
    <citation type="submission" date="2023-09" db="EMBL/GenBank/DDBJ databases">
        <title>Paenibacillus sp. chi10 Genome sequencing and assembly.</title>
        <authorList>
            <person name="Kim I."/>
        </authorList>
    </citation>
    <scope>NUCLEOTIDE SEQUENCE [LARGE SCALE GENOMIC DNA]</scope>
    <source>
        <strain evidence="3">chi10</strain>
    </source>
</reference>
<name>A0AAJ2N6W5_9BACL</name>
<dbReference type="PROSITE" id="PS51257">
    <property type="entry name" value="PROKAR_LIPOPROTEIN"/>
    <property type="match status" value="1"/>
</dbReference>
<feature type="transmembrane region" description="Helical" evidence="1">
    <location>
        <begin position="164"/>
        <end position="183"/>
    </location>
</feature>
<feature type="transmembrane region" description="Helical" evidence="1">
    <location>
        <begin position="7"/>
        <end position="29"/>
    </location>
</feature>
<feature type="transmembrane region" description="Helical" evidence="1">
    <location>
        <begin position="85"/>
        <end position="104"/>
    </location>
</feature>
<evidence type="ECO:0000313" key="2">
    <source>
        <dbReference type="EMBL" id="MDT8979050.1"/>
    </source>
</evidence>
<sequence length="278" mass="31756">MSNHNKYLYLYLAISFGACWGIGLAYMLFGDILVPITGPLTLMHPLTIIALYSPSFAGLIAYYAMGGSKAVKGVFSKLIPRKQDLFWFPVLLVVVILFVATMHYGSKLFGIPLPQMTYSISDMFLIGLWNLIEETGLIGGIFGWIGFLLPFLQGKFKNNVTSSLLTGLIFGLWVLPGYVISSYETSTSYFLYVIQLMFFIWFQSYVFNATRGTLLFYLFTFWLTATGSRLQFYYFNAQVQILQVSFFLIAAIIMHFIYNKQKEKNNYELQMSPQFIQA</sequence>
<comment type="caution">
    <text evidence="2">The sequence shown here is derived from an EMBL/GenBank/DDBJ whole genome shotgun (WGS) entry which is preliminary data.</text>
</comment>
<feature type="transmembrane region" description="Helical" evidence="1">
    <location>
        <begin position="124"/>
        <end position="152"/>
    </location>
</feature>
<keyword evidence="3" id="KW-1185">Reference proteome</keyword>
<gene>
    <name evidence="2" type="ORF">RQP50_22680</name>
</gene>
<dbReference type="Proteomes" id="UP001250538">
    <property type="component" value="Unassembled WGS sequence"/>
</dbReference>
<feature type="transmembrane region" description="Helical" evidence="1">
    <location>
        <begin position="241"/>
        <end position="258"/>
    </location>
</feature>
<dbReference type="EMBL" id="JAVYAA010000006">
    <property type="protein sequence ID" value="MDT8979050.1"/>
    <property type="molecule type" value="Genomic_DNA"/>
</dbReference>
<organism evidence="2 3">
    <name type="scientific">Paenibacillus suaedae</name>
    <dbReference type="NCBI Taxonomy" id="3077233"/>
    <lineage>
        <taxon>Bacteria</taxon>
        <taxon>Bacillati</taxon>
        <taxon>Bacillota</taxon>
        <taxon>Bacilli</taxon>
        <taxon>Bacillales</taxon>
        <taxon>Paenibacillaceae</taxon>
        <taxon>Paenibacillus</taxon>
    </lineage>
</organism>
<protein>
    <recommendedName>
        <fullName evidence="4">CPBP family intramembrane metalloprotease</fullName>
    </recommendedName>
</protein>
<feature type="transmembrane region" description="Helical" evidence="1">
    <location>
        <begin position="189"/>
        <end position="207"/>
    </location>
</feature>
<evidence type="ECO:0008006" key="4">
    <source>
        <dbReference type="Google" id="ProtNLM"/>
    </source>
</evidence>
<feature type="transmembrane region" description="Helical" evidence="1">
    <location>
        <begin position="41"/>
        <end position="64"/>
    </location>
</feature>
<evidence type="ECO:0000256" key="1">
    <source>
        <dbReference type="SAM" id="Phobius"/>
    </source>
</evidence>
<proteinExistence type="predicted"/>
<dbReference type="RefSeq" id="WP_217492499.1">
    <property type="nucleotide sequence ID" value="NZ_JAVYAA010000006.1"/>
</dbReference>
<feature type="transmembrane region" description="Helical" evidence="1">
    <location>
        <begin position="214"/>
        <end position="235"/>
    </location>
</feature>